<dbReference type="InterPro" id="IPR029068">
    <property type="entry name" value="Glyas_Bleomycin-R_OHBP_Dase"/>
</dbReference>
<gene>
    <name evidence="2" type="ORF">TsocGM_17210</name>
</gene>
<dbReference type="RefSeq" id="WP_126726701.1">
    <property type="nucleotide sequence ID" value="NZ_RYZH01000035.1"/>
</dbReference>
<dbReference type="InterPro" id="IPR037523">
    <property type="entry name" value="VOC_core"/>
</dbReference>
<evidence type="ECO:0000259" key="1">
    <source>
        <dbReference type="PROSITE" id="PS51819"/>
    </source>
</evidence>
<reference evidence="2 3" key="2">
    <citation type="submission" date="2019-01" db="EMBL/GenBank/DDBJ databases">
        <title>Tautonia sociabilis, a novel thermotolerant planctomycete of Isosphaeraceae family, isolated from a 4000 m deep subterranean habitat.</title>
        <authorList>
            <person name="Kovaleva O.L."/>
            <person name="Elcheninov A.G."/>
            <person name="Van Heerden E."/>
            <person name="Toshchakov S.V."/>
            <person name="Novikov A."/>
            <person name="Bonch-Osmolovskaya E.A."/>
            <person name="Kublanov I.V."/>
        </authorList>
    </citation>
    <scope>NUCLEOTIDE SEQUENCE [LARGE SCALE GENOMIC DNA]</scope>
    <source>
        <strain evidence="2 3">GM2012</strain>
    </source>
</reference>
<accession>A0A432MH02</accession>
<dbReference type="Proteomes" id="UP000280296">
    <property type="component" value="Unassembled WGS sequence"/>
</dbReference>
<dbReference type="EMBL" id="RYZH01000035">
    <property type="protein sequence ID" value="RUL85910.1"/>
    <property type="molecule type" value="Genomic_DNA"/>
</dbReference>
<dbReference type="Gene3D" id="3.10.180.10">
    <property type="entry name" value="2,3-Dihydroxybiphenyl 1,2-Dioxygenase, domain 1"/>
    <property type="match status" value="1"/>
</dbReference>
<feature type="domain" description="VOC" evidence="1">
    <location>
        <begin position="26"/>
        <end position="151"/>
    </location>
</feature>
<dbReference type="AlphaFoldDB" id="A0A432MH02"/>
<reference evidence="2 3" key="1">
    <citation type="submission" date="2018-12" db="EMBL/GenBank/DDBJ databases">
        <authorList>
            <person name="Toschakov S.V."/>
        </authorList>
    </citation>
    <scope>NUCLEOTIDE SEQUENCE [LARGE SCALE GENOMIC DNA]</scope>
    <source>
        <strain evidence="2 3">GM2012</strain>
    </source>
</reference>
<dbReference type="OrthoDB" id="9791602at2"/>
<dbReference type="PROSITE" id="PS51819">
    <property type="entry name" value="VOC"/>
    <property type="match status" value="1"/>
</dbReference>
<keyword evidence="3" id="KW-1185">Reference proteome</keyword>
<sequence length="152" mass="16975">MSTSTSTMPGPALLEEAPAAQRPTASFGRLTPVFLVDRVEPCLEFWVDRLGFEARIRIPGKDGLDFILLARDEVELVYRTRESVRRLSPEVLNGGDHLPWLILCLPVSDLDAVLPRLEGVEIVVPPRENEFGIRDVYVREPSGRLVALIEQG</sequence>
<proteinExistence type="predicted"/>
<protein>
    <recommendedName>
        <fullName evidence="1">VOC domain-containing protein</fullName>
    </recommendedName>
</protein>
<evidence type="ECO:0000313" key="3">
    <source>
        <dbReference type="Proteomes" id="UP000280296"/>
    </source>
</evidence>
<comment type="caution">
    <text evidence="2">The sequence shown here is derived from an EMBL/GenBank/DDBJ whole genome shotgun (WGS) entry which is preliminary data.</text>
</comment>
<organism evidence="2 3">
    <name type="scientific">Tautonia sociabilis</name>
    <dbReference type="NCBI Taxonomy" id="2080755"/>
    <lineage>
        <taxon>Bacteria</taxon>
        <taxon>Pseudomonadati</taxon>
        <taxon>Planctomycetota</taxon>
        <taxon>Planctomycetia</taxon>
        <taxon>Isosphaerales</taxon>
        <taxon>Isosphaeraceae</taxon>
        <taxon>Tautonia</taxon>
    </lineage>
</organism>
<evidence type="ECO:0000313" key="2">
    <source>
        <dbReference type="EMBL" id="RUL85910.1"/>
    </source>
</evidence>
<dbReference type="SUPFAM" id="SSF54593">
    <property type="entry name" value="Glyoxalase/Bleomycin resistance protein/Dihydroxybiphenyl dioxygenase"/>
    <property type="match status" value="1"/>
</dbReference>
<name>A0A432MH02_9BACT</name>